<dbReference type="Proteomes" id="UP000466307">
    <property type="component" value="Unassembled WGS sequence"/>
</dbReference>
<comment type="caution">
    <text evidence="1">The sequence shown here is derived from an EMBL/GenBank/DDBJ whole genome shotgun (WGS) entry which is preliminary data.</text>
</comment>
<organism evidence="1 2">
    <name type="scientific">Gordonia desulfuricans</name>
    <dbReference type="NCBI Taxonomy" id="89051"/>
    <lineage>
        <taxon>Bacteria</taxon>
        <taxon>Bacillati</taxon>
        <taxon>Actinomycetota</taxon>
        <taxon>Actinomycetes</taxon>
        <taxon>Mycobacteriales</taxon>
        <taxon>Gordoniaceae</taxon>
        <taxon>Gordonia</taxon>
    </lineage>
</organism>
<reference evidence="1 2" key="1">
    <citation type="submission" date="2020-01" db="EMBL/GenBank/DDBJ databases">
        <title>Investigation of new actinobacteria for the biodesulphurisation of diesel fuel.</title>
        <authorList>
            <person name="Athi Narayanan S.M."/>
        </authorList>
    </citation>
    <scope>NUCLEOTIDE SEQUENCE [LARGE SCALE GENOMIC DNA]</scope>
    <source>
        <strain evidence="1 2">213E</strain>
    </source>
</reference>
<dbReference type="EMBL" id="JAADZU010000110">
    <property type="protein sequence ID" value="NDK92281.1"/>
    <property type="molecule type" value="Genomic_DNA"/>
</dbReference>
<dbReference type="AlphaFoldDB" id="A0A7K3LWG1"/>
<accession>A0A7K3LWG1</accession>
<protein>
    <submittedName>
        <fullName evidence="1">Uncharacterized protein</fullName>
    </submittedName>
</protein>
<evidence type="ECO:0000313" key="2">
    <source>
        <dbReference type="Proteomes" id="UP000466307"/>
    </source>
</evidence>
<keyword evidence="2" id="KW-1185">Reference proteome</keyword>
<gene>
    <name evidence="1" type="ORF">GYA93_22365</name>
</gene>
<evidence type="ECO:0000313" key="1">
    <source>
        <dbReference type="EMBL" id="NDK92281.1"/>
    </source>
</evidence>
<name>A0A7K3LWG1_9ACTN</name>
<proteinExistence type="predicted"/>
<sequence length="79" mass="8976">MMTRTTHTFLHTPTPDAVDIRRRQWTNRCDVCDRTLVVKAVDSHDAARMLARINGWVLHDGLVRCPGCAEIPPAVRTRP</sequence>
<dbReference type="RefSeq" id="WP_020792279.1">
    <property type="nucleotide sequence ID" value="NZ_JAADZU010000110.1"/>
</dbReference>